<protein>
    <recommendedName>
        <fullName evidence="2">beta-fructofuranosidase</fullName>
        <ecNumber evidence="2">3.2.1.26</ecNumber>
    </recommendedName>
</protein>
<name>A0ABN0NYF4_TRELE</name>
<dbReference type="SUPFAM" id="SSF75005">
    <property type="entry name" value="Arabinanase/levansucrase/invertase"/>
    <property type="match status" value="1"/>
</dbReference>
<organism evidence="6 7">
    <name type="scientific">Treponema lecithinolyticum ATCC 700332</name>
    <dbReference type="NCBI Taxonomy" id="1321815"/>
    <lineage>
        <taxon>Bacteria</taxon>
        <taxon>Pseudomonadati</taxon>
        <taxon>Spirochaetota</taxon>
        <taxon>Spirochaetia</taxon>
        <taxon>Spirochaetales</taxon>
        <taxon>Treponemataceae</taxon>
        <taxon>Treponema</taxon>
    </lineage>
</organism>
<reference evidence="6 7" key="1">
    <citation type="submission" date="2013-08" db="EMBL/GenBank/DDBJ databases">
        <authorList>
            <person name="Weinstock G."/>
            <person name="Sodergren E."/>
            <person name="Wylie T."/>
            <person name="Fulton L."/>
            <person name="Fulton R."/>
            <person name="Fronick C."/>
            <person name="O'Laughlin M."/>
            <person name="Godfrey J."/>
            <person name="Miner T."/>
            <person name="Herter B."/>
            <person name="Appelbaum E."/>
            <person name="Cordes M."/>
            <person name="Lek S."/>
            <person name="Wollam A."/>
            <person name="Pepin K.H."/>
            <person name="Palsikar V.B."/>
            <person name="Mitreva M."/>
            <person name="Wilson R.K."/>
        </authorList>
    </citation>
    <scope>NUCLEOTIDE SEQUENCE [LARGE SCALE GENOMIC DNA]</scope>
    <source>
        <strain evidence="6 7">ATCC 700332</strain>
    </source>
</reference>
<dbReference type="CDD" id="cd08995">
    <property type="entry name" value="GH32_EcAec43-like"/>
    <property type="match status" value="1"/>
</dbReference>
<dbReference type="Gene3D" id="2.115.10.20">
    <property type="entry name" value="Glycosyl hydrolase domain, family 43"/>
    <property type="match status" value="1"/>
</dbReference>
<dbReference type="InterPro" id="IPR023296">
    <property type="entry name" value="Glyco_hydro_beta-prop_sf"/>
</dbReference>
<keyword evidence="3 6" id="KW-0378">Hydrolase</keyword>
<feature type="domain" description="Glycosyl hydrolase family 32 N-terminal" evidence="5">
    <location>
        <begin position="20"/>
        <end position="296"/>
    </location>
</feature>
<evidence type="ECO:0000256" key="3">
    <source>
        <dbReference type="ARBA" id="ARBA00022801"/>
    </source>
</evidence>
<dbReference type="EC" id="3.2.1.26" evidence="2"/>
<dbReference type="InterPro" id="IPR013148">
    <property type="entry name" value="Glyco_hydro_32_N"/>
</dbReference>
<keyword evidence="4" id="KW-0326">Glycosidase</keyword>
<evidence type="ECO:0000313" key="7">
    <source>
        <dbReference type="Proteomes" id="UP000016649"/>
    </source>
</evidence>
<dbReference type="InterPro" id="IPR001362">
    <property type="entry name" value="Glyco_hydro_32"/>
</dbReference>
<evidence type="ECO:0000256" key="4">
    <source>
        <dbReference type="ARBA" id="ARBA00023295"/>
    </source>
</evidence>
<accession>A0ABN0NYF4</accession>
<dbReference type="Proteomes" id="UP000016649">
    <property type="component" value="Unassembled WGS sequence"/>
</dbReference>
<proteinExistence type="inferred from homology"/>
<dbReference type="Pfam" id="PF00251">
    <property type="entry name" value="Glyco_hydro_32N"/>
    <property type="match status" value="1"/>
</dbReference>
<dbReference type="InterPro" id="IPR051214">
    <property type="entry name" value="GH32_Enzymes"/>
</dbReference>
<evidence type="ECO:0000313" key="6">
    <source>
        <dbReference type="EMBL" id="ERJ93041.1"/>
    </source>
</evidence>
<gene>
    <name evidence="6" type="ORF">HMPREF9193_01263</name>
</gene>
<evidence type="ECO:0000259" key="5">
    <source>
        <dbReference type="Pfam" id="PF00251"/>
    </source>
</evidence>
<dbReference type="EMBL" id="AWVH01000031">
    <property type="protein sequence ID" value="ERJ93041.1"/>
    <property type="molecule type" value="Genomic_DNA"/>
</dbReference>
<evidence type="ECO:0000256" key="2">
    <source>
        <dbReference type="ARBA" id="ARBA00012758"/>
    </source>
</evidence>
<comment type="caution">
    <text evidence="6">The sequence shown here is derived from an EMBL/GenBank/DDBJ whole genome shotgun (WGS) entry which is preliminary data.</text>
</comment>
<keyword evidence="7" id="KW-1185">Reference proteome</keyword>
<dbReference type="SMART" id="SM00640">
    <property type="entry name" value="Glyco_32"/>
    <property type="match status" value="1"/>
</dbReference>
<evidence type="ECO:0000256" key="1">
    <source>
        <dbReference type="ARBA" id="ARBA00009902"/>
    </source>
</evidence>
<dbReference type="GO" id="GO:0016787">
    <property type="term" value="F:hydrolase activity"/>
    <property type="evidence" value="ECO:0007669"/>
    <property type="project" value="UniProtKB-KW"/>
</dbReference>
<dbReference type="RefSeq" id="WP_021687472.1">
    <property type="nucleotide sequence ID" value="NZ_KI260567.1"/>
</dbReference>
<comment type="similarity">
    <text evidence="1">Belongs to the glycosyl hydrolase 32 family.</text>
</comment>
<dbReference type="PANTHER" id="PTHR43101">
    <property type="entry name" value="BETA-FRUCTOSIDASE"/>
    <property type="match status" value="1"/>
</dbReference>
<dbReference type="PANTHER" id="PTHR43101:SF1">
    <property type="entry name" value="BETA-FRUCTOSIDASE"/>
    <property type="match status" value="1"/>
</dbReference>
<sequence length="493" mass="56957">MTSKLFRHTKHCPSTGDAIPFFHDGTYHIFSLTPPQGTTVYPDRLRTSWCHTISKDLLHWEELPVAIHPGTNDDADSSGVWTGSVVFANGMFHAFYTGYNIKAKYQQTICHAYSKNSITWEKDKKNPILLPNEDLFEALDWRDPYVFYNDEENAYWMILSARLKGNAITRRGCVVLYTSPDLDKWTYSRVLYYPGNTNCPECPEMYKIGSNWYLSYSRFSEYVNTIYRVSSSPFGPWRTPKSDGIGGRRFYAAKSMANDEGRRIYFAWAHDRGDDCDQGEWYWGGKFCVPHEVVQNSKGELDVKMPPEIRSLYPKKIDWQYMQIQGNGTNFGNRSIDISSLGTCSYGFFTGIPESYLFSCRCRAHEIYNNFGILLKSDRDASTCLQLEFDYSMQRVSLLNLPMPVDPFWQQSCQAIPKPKMPGPDGFRVCEKSFAFDVNSWIKICLLVEKDNIDIFIDEKIAFSYRLYEKPEYELGFIAEDCNVEFGDINFAL</sequence>